<dbReference type="InterPro" id="IPR026960">
    <property type="entry name" value="RVT-Znf"/>
</dbReference>
<dbReference type="EMBL" id="JACGCM010002813">
    <property type="protein sequence ID" value="KAF6135108.1"/>
    <property type="molecule type" value="Genomic_DNA"/>
</dbReference>
<keyword evidence="1" id="KW-0175">Coiled coil</keyword>
<protein>
    <recommendedName>
        <fullName evidence="2">Reverse transcriptase zinc-binding domain-containing protein</fullName>
    </recommendedName>
</protein>
<dbReference type="Proteomes" id="UP000541444">
    <property type="component" value="Unassembled WGS sequence"/>
</dbReference>
<proteinExistence type="predicted"/>
<dbReference type="OrthoDB" id="1740028at2759"/>
<dbReference type="Pfam" id="PF13966">
    <property type="entry name" value="zf-RVT"/>
    <property type="match status" value="1"/>
</dbReference>
<gene>
    <name evidence="3" type="ORF">GIB67_040419</name>
</gene>
<evidence type="ECO:0000313" key="4">
    <source>
        <dbReference type="Proteomes" id="UP000541444"/>
    </source>
</evidence>
<evidence type="ECO:0000256" key="1">
    <source>
        <dbReference type="SAM" id="Coils"/>
    </source>
</evidence>
<organism evidence="3 4">
    <name type="scientific">Kingdonia uniflora</name>
    <dbReference type="NCBI Taxonomy" id="39325"/>
    <lineage>
        <taxon>Eukaryota</taxon>
        <taxon>Viridiplantae</taxon>
        <taxon>Streptophyta</taxon>
        <taxon>Embryophyta</taxon>
        <taxon>Tracheophyta</taxon>
        <taxon>Spermatophyta</taxon>
        <taxon>Magnoliopsida</taxon>
        <taxon>Ranunculales</taxon>
        <taxon>Circaeasteraceae</taxon>
        <taxon>Kingdonia</taxon>
    </lineage>
</organism>
<dbReference type="AlphaFoldDB" id="A0A7J7KXP2"/>
<reference evidence="3 4" key="1">
    <citation type="journal article" date="2020" name="IScience">
        <title>Genome Sequencing of the Endangered Kingdonia uniflora (Circaeasteraceae, Ranunculales) Reveals Potential Mechanisms of Evolutionary Specialization.</title>
        <authorList>
            <person name="Sun Y."/>
            <person name="Deng T."/>
            <person name="Zhang A."/>
            <person name="Moore M.J."/>
            <person name="Landis J.B."/>
            <person name="Lin N."/>
            <person name="Zhang H."/>
            <person name="Zhang X."/>
            <person name="Huang J."/>
            <person name="Zhang X."/>
            <person name="Sun H."/>
            <person name="Wang H."/>
        </authorList>
    </citation>
    <scope>NUCLEOTIDE SEQUENCE [LARGE SCALE GENOMIC DNA]</scope>
    <source>
        <strain evidence="3">TB1705</strain>
        <tissue evidence="3">Leaf</tissue>
    </source>
</reference>
<name>A0A7J7KXP2_9MAGN</name>
<sequence>MLMKLGWAFLNDQDPWAIFLRAKFQNKEGLLIQYYKNTSIWTGLKEALVSVKASSKWIIGSGKDIDFWRDCWGFDIAIIGLLDILADIWKHCTTKLSQIIHQNSWSAPSEVVDLLASLGINLSNIILNNSDMDIRVWKHSPHGLFLVQSAFHHSSSHNPKVLWYHFTNSKVILPRIASFTWKVYHNALATEDLLIQRGLNLVSRCSFCRCNLETMKHLFWTYPMSSTIWILAAIKNTTTLSCNSMANTCFELSIVAALGVPTRARPLPRIQSCTWALPWFQEVKLNCRAAVTGSPEKPGIGAVVRNNLGDVLGVLTQEIGTYGIRDIQKTTKKPITLGEAYKALEHCPKWSQIKNIGHHVRNVARKSIFNYSSGTSDTNPSIPTFGTPNVIILDDYIDLDALLYACGGVRPDGKKKYKAKEGAKLSISFWGKKIFETMTNMMAAWNVRDEQKKKEKEARARAREEQKLARETEIQKNCEVELTGKKAIEDVYLVKVMTTDPSNRLPTQRRWIKKKIKLYLKKLKV</sequence>
<evidence type="ECO:0000259" key="2">
    <source>
        <dbReference type="Pfam" id="PF13966"/>
    </source>
</evidence>
<evidence type="ECO:0000313" key="3">
    <source>
        <dbReference type="EMBL" id="KAF6135108.1"/>
    </source>
</evidence>
<feature type="domain" description="Reverse transcriptase zinc-binding" evidence="2">
    <location>
        <begin position="145"/>
        <end position="229"/>
    </location>
</feature>
<keyword evidence="4" id="KW-1185">Reference proteome</keyword>
<comment type="caution">
    <text evidence="3">The sequence shown here is derived from an EMBL/GenBank/DDBJ whole genome shotgun (WGS) entry which is preliminary data.</text>
</comment>
<feature type="coiled-coil region" evidence="1">
    <location>
        <begin position="447"/>
        <end position="475"/>
    </location>
</feature>
<accession>A0A7J7KXP2</accession>